<evidence type="ECO:0000313" key="2">
    <source>
        <dbReference type="Proteomes" id="UP000028487"/>
    </source>
</evidence>
<protein>
    <recommendedName>
        <fullName evidence="3">DUF4276 family protein</fullName>
    </recommendedName>
</protein>
<name>A0A077NPS2_XENBV</name>
<dbReference type="RefSeq" id="WP_038223402.1">
    <property type="nucleotide sequence ID" value="NZ_CAWLWD010000145.1"/>
</dbReference>
<dbReference type="HOGENOM" id="CLU_108966_0_0_6"/>
<sequence length="226" mass="26251">MSNYIEVMAIVEGKTEQIFIEKILQPYLAEKMIFISATQVSKPGQKGGDVRFSRVKKDIEMHLKQRPDTYVTTFIDYYGTNEWLGLETLNRQWEPKKIAEHLHLSTQNEIHQFLFTQRADERFIPYIVMHEFEALLFSDKEILANELNIHVQEVEQVLRECGEPESINNSPQTAPSKRLEKWSANGTFGKTTTGIAIAEKTGIPKMREKCPLFNEWLCRLEILMTV</sequence>
<organism evidence="1 2">
    <name type="scientific">Xenorhabdus bovienii str. feltiae Moldova</name>
    <dbReference type="NCBI Taxonomy" id="1398200"/>
    <lineage>
        <taxon>Bacteria</taxon>
        <taxon>Pseudomonadati</taxon>
        <taxon>Pseudomonadota</taxon>
        <taxon>Gammaproteobacteria</taxon>
        <taxon>Enterobacterales</taxon>
        <taxon>Morganellaceae</taxon>
        <taxon>Xenorhabdus</taxon>
    </lineage>
</organism>
<proteinExistence type="predicted"/>
<dbReference type="Proteomes" id="UP000028487">
    <property type="component" value="Unassembled WGS sequence"/>
</dbReference>
<evidence type="ECO:0000313" key="1">
    <source>
        <dbReference type="EMBL" id="CDH00403.1"/>
    </source>
</evidence>
<dbReference type="AlphaFoldDB" id="A0A077NPS2"/>
<gene>
    <name evidence="1" type="ORF">XBFM1_1630001</name>
</gene>
<dbReference type="EMBL" id="CBSV010000072">
    <property type="protein sequence ID" value="CDH00403.1"/>
    <property type="molecule type" value="Genomic_DNA"/>
</dbReference>
<accession>A0A077NPS2</accession>
<evidence type="ECO:0008006" key="3">
    <source>
        <dbReference type="Google" id="ProtNLM"/>
    </source>
</evidence>
<comment type="caution">
    <text evidence="1">The sequence shown here is derived from an EMBL/GenBank/DDBJ whole genome shotgun (WGS) entry which is preliminary data.</text>
</comment>
<dbReference type="InterPro" id="IPR025455">
    <property type="entry name" value="DUF4276"/>
</dbReference>
<dbReference type="Pfam" id="PF14103">
    <property type="entry name" value="DUF4276"/>
    <property type="match status" value="1"/>
</dbReference>
<reference evidence="1" key="1">
    <citation type="submission" date="2013-07" db="EMBL/GenBank/DDBJ databases">
        <title>Sub-species coevolution in mutualistic symbiosis.</title>
        <authorList>
            <person name="Murfin K."/>
            <person name="Klassen J."/>
            <person name="Lee M."/>
            <person name="Forst S."/>
            <person name="Stock P."/>
            <person name="Goodrich-Blair H."/>
        </authorList>
    </citation>
    <scope>NUCLEOTIDE SEQUENCE [LARGE SCALE GENOMIC DNA]</scope>
    <source>
        <strain evidence="1">Feltiae Moldova</strain>
    </source>
</reference>